<dbReference type="EMBL" id="LXSF01000012">
    <property type="protein sequence ID" value="OAM15223.1"/>
    <property type="molecule type" value="Genomic_DNA"/>
</dbReference>
<reference evidence="3" key="1">
    <citation type="submission" date="2016-05" db="EMBL/GenBank/DDBJ databases">
        <title>Draft genome of Corynebacterium afermentans subsp. afermentans LCDC 88199T.</title>
        <authorList>
            <person name="Bernier A.-M."/>
            <person name="Bernard K."/>
        </authorList>
    </citation>
    <scope>NUCLEOTIDE SEQUENCE [LARGE SCALE GENOMIC DNA]</scope>
    <source>
        <strain evidence="3">NML01-0328</strain>
    </source>
</reference>
<dbReference type="AlphaFoldDB" id="A0A1A9RAU6"/>
<name>A0A1A9RAU6_EIKCO</name>
<evidence type="ECO:0000313" key="3">
    <source>
        <dbReference type="Proteomes" id="UP000078003"/>
    </source>
</evidence>
<feature type="region of interest" description="Disordered" evidence="1">
    <location>
        <begin position="18"/>
        <end position="37"/>
    </location>
</feature>
<protein>
    <submittedName>
        <fullName evidence="2">Uncharacterized protein</fullName>
    </submittedName>
</protein>
<evidence type="ECO:0000313" key="2">
    <source>
        <dbReference type="EMBL" id="OAM15223.1"/>
    </source>
</evidence>
<accession>A0A1A9RAU6</accession>
<organism evidence="2 3">
    <name type="scientific">Eikenella corrodens</name>
    <dbReference type="NCBI Taxonomy" id="539"/>
    <lineage>
        <taxon>Bacteria</taxon>
        <taxon>Pseudomonadati</taxon>
        <taxon>Pseudomonadota</taxon>
        <taxon>Betaproteobacteria</taxon>
        <taxon>Neisseriales</taxon>
        <taxon>Neisseriaceae</taxon>
        <taxon>Eikenella</taxon>
    </lineage>
</organism>
<dbReference type="RefSeq" id="WP_064104651.1">
    <property type="nucleotide sequence ID" value="NZ_LXSF01000012.1"/>
</dbReference>
<evidence type="ECO:0000256" key="1">
    <source>
        <dbReference type="SAM" id="MobiDB-lite"/>
    </source>
</evidence>
<dbReference type="Proteomes" id="UP000078003">
    <property type="component" value="Unassembled WGS sequence"/>
</dbReference>
<proteinExistence type="predicted"/>
<comment type="caution">
    <text evidence="2">The sequence shown here is derived from an EMBL/GenBank/DDBJ whole genome shotgun (WGS) entry which is preliminary data.</text>
</comment>
<gene>
    <name evidence="2" type="ORF">A7P85_08545</name>
</gene>
<sequence>MPQTTRLTQQDLKIYPSERLTDTPDGGGLMRGTPLTGADNELFSPVSDVDRTLGSVDARLIYPGVLRNDAEPLYGAHFIISQPPKADNVSYLCARAGHYGEERQEIMPRIEAYSVPTIESPMTLMGNQLRGSRMVQAYQRPEQTLPVVGQRYCLKSATAQQYMRVMDVQHEVRTFETPEGKEFQRRVVKMEISDALVRDFPGVAYPSPTYANPPSQLLETQVADTASYYGVRPLAAPITAQSGMIQVDQIYEKLVPTSIIETAFADQFPTGAGVWIPTAPRRRMAKIAGSYSGDIYLESSVQPGTVELPGYTDDGQGHLKKDNSGDVLAVDYEKGVIRAASGFDLEVLAVPAARYSAANYTAIINVDDTNQGTEWAPLLRPKPAPGATAVSFISGGNWYTLTDNGDYVLRDADGTVRGRVERSGSVLISLPAQPDVDSKIVVAWSPLDAFKAIDGQEPGNTVTLPPMQPTSRLTDNGLQNIKPGTLRLGWSHNGSKSATDSNGALSGDVQGAVDYAQGIITLQNAPNAAYSVTADVYTEQRTVKQMALTTNADLVGGTIGPCQAGTVLIEVTATFSESESKSYWDWSAVSGFGQSARRGTRTHSSRRAYAHAISDDGNGGLVLYGKKLPGATINYVSGTFSIPLASLARDARHIRYQDHQIDNKATPISISVVDDGGPQRKYSASVSAATVSYIAAGAATRHLTLTLSNNSQAANVLQNKPWPRQCLLNSWVFRLGSTRLIERDGTLYKNIDPKTGNGEAVGYLDALSGELVFKDAGASGDVVIEAGVYSLADMRLKQYYGRTPAAPVKPQSFTVYAEAAGHTRTGTSQADESITGEITGHIDTETGFFRVACAEVFAPESLRFNVVSQSYIPLDSSIIGIDAVRLPPDGKVPIFRRGDMIVIGNKRSHDLGSAHSAGQTISLGRADIDRASVVDAAGVHVDAGKYDIDLRQGKLTWADPLDLSGHTMPLTAHTAQEEENRVVNVDISGRLKLQFQVARAYPKEGTYVSSALVAGDLLVRHTAPFAMQSWGRKWLDEADSDPILAKLNVKDYPIKLVSAGAITERWLILFDSDSQFKLYGEHLGLVLQGDTLNDLAPINPATGKPYFTLPKFAFGGGWQVGNCVRFNTFGTPWPIWILRAVQPSPTAQKTKDGFTGCLRGNTVDI</sequence>